<dbReference type="AlphaFoldDB" id="A0A1D4S7T1"/>
<dbReference type="Proteomes" id="UP000095412">
    <property type="component" value="Unassembled WGS sequence"/>
</dbReference>
<reference evidence="3 4" key="1">
    <citation type="submission" date="2016-09" db="EMBL/GenBank/DDBJ databases">
        <authorList>
            <consortium name="Pathogen Informatics"/>
            <person name="Sun Q."/>
            <person name="Inoue M."/>
        </authorList>
    </citation>
    <scope>NUCLEOTIDE SEQUENCE [LARGE SCALE GENOMIC DNA]</scope>
    <source>
        <strain evidence="3 4">82C</strain>
    </source>
</reference>
<dbReference type="Proteomes" id="UP000095768">
    <property type="component" value="Unassembled WGS sequence"/>
</dbReference>
<accession>A0A1D4S7T1</accession>
<keyword evidence="4" id="KW-1185">Reference proteome</keyword>
<dbReference type="OrthoDB" id="9790935at2"/>
<protein>
    <submittedName>
        <fullName evidence="2">ISSep3-like transposase, putative</fullName>
    </submittedName>
</protein>
<dbReference type="InterPro" id="IPR002525">
    <property type="entry name" value="Transp_IS110-like_N"/>
</dbReference>
<name>A0A1D4S7T1_9STAP</name>
<evidence type="ECO:0000259" key="1">
    <source>
        <dbReference type="Pfam" id="PF01548"/>
    </source>
</evidence>
<gene>
    <name evidence="2" type="ORF">SAMEA2297795_01735</name>
    <name evidence="3" type="ORF">SAMEA2297796_02626</name>
</gene>
<evidence type="ECO:0000313" key="5">
    <source>
        <dbReference type="Proteomes" id="UP000095768"/>
    </source>
</evidence>
<dbReference type="GO" id="GO:0003677">
    <property type="term" value="F:DNA binding"/>
    <property type="evidence" value="ECO:0007669"/>
    <property type="project" value="InterPro"/>
</dbReference>
<sequence length="124" mass="14575">MVRFCQTNKVNFVEINPLEAKFKTSSLQSWKTDKSDAHKLAMLATNIENHRSSNISDDIYFELRERARFHLEMQSEQTRLKVEIVEALHQTFPGLEKLFKNRYSIIALNIAEQFPHPEIVKNKI</sequence>
<proteinExistence type="predicted"/>
<dbReference type="GO" id="GO:0006313">
    <property type="term" value="P:DNA transposition"/>
    <property type="evidence" value="ECO:0007669"/>
    <property type="project" value="InterPro"/>
</dbReference>
<organism evidence="2 5">
    <name type="scientific">Staphylococcus caeli</name>
    <dbReference type="NCBI Taxonomy" id="2201815"/>
    <lineage>
        <taxon>Bacteria</taxon>
        <taxon>Bacillati</taxon>
        <taxon>Bacillota</taxon>
        <taxon>Bacilli</taxon>
        <taxon>Bacillales</taxon>
        <taxon>Staphylococcaceae</taxon>
        <taxon>Staphylococcus</taxon>
    </lineage>
</organism>
<reference evidence="2 5" key="2">
    <citation type="submission" date="2016-09" db="EMBL/GenBank/DDBJ databases">
        <authorList>
            <consortium name="Pathogen Informatics"/>
        </authorList>
    </citation>
    <scope>NUCLEOTIDE SEQUENCE [LARGE SCALE GENOMIC DNA]</scope>
    <source>
        <strain evidence="2 5">82B</strain>
    </source>
</reference>
<dbReference type="Pfam" id="PF01548">
    <property type="entry name" value="DEDD_Tnp_IS110"/>
    <property type="match status" value="1"/>
</dbReference>
<evidence type="ECO:0000313" key="3">
    <source>
        <dbReference type="EMBL" id="SCT55718.1"/>
    </source>
</evidence>
<feature type="domain" description="Transposase IS110-like N-terminal" evidence="1">
    <location>
        <begin position="2"/>
        <end position="93"/>
    </location>
</feature>
<dbReference type="EMBL" id="FMPI01000036">
    <property type="protein sequence ID" value="SCT55718.1"/>
    <property type="molecule type" value="Genomic_DNA"/>
</dbReference>
<dbReference type="EMBL" id="FMPG01000007">
    <property type="protein sequence ID" value="SCT08488.1"/>
    <property type="molecule type" value="Genomic_DNA"/>
</dbReference>
<dbReference type="GO" id="GO:0004803">
    <property type="term" value="F:transposase activity"/>
    <property type="evidence" value="ECO:0007669"/>
    <property type="project" value="InterPro"/>
</dbReference>
<evidence type="ECO:0000313" key="2">
    <source>
        <dbReference type="EMBL" id="SCT08488.1"/>
    </source>
</evidence>
<evidence type="ECO:0000313" key="4">
    <source>
        <dbReference type="Proteomes" id="UP000095412"/>
    </source>
</evidence>